<dbReference type="Proteomes" id="UP001249851">
    <property type="component" value="Unassembled WGS sequence"/>
</dbReference>
<reference evidence="1" key="1">
    <citation type="journal article" date="2023" name="G3 (Bethesda)">
        <title>Whole genome assembly and annotation of the endangered Caribbean coral Acropora cervicornis.</title>
        <authorList>
            <person name="Selwyn J.D."/>
            <person name="Vollmer S.V."/>
        </authorList>
    </citation>
    <scope>NUCLEOTIDE SEQUENCE</scope>
    <source>
        <strain evidence="1">K2</strain>
    </source>
</reference>
<organism evidence="1 2">
    <name type="scientific">Acropora cervicornis</name>
    <name type="common">Staghorn coral</name>
    <dbReference type="NCBI Taxonomy" id="6130"/>
    <lineage>
        <taxon>Eukaryota</taxon>
        <taxon>Metazoa</taxon>
        <taxon>Cnidaria</taxon>
        <taxon>Anthozoa</taxon>
        <taxon>Hexacorallia</taxon>
        <taxon>Scleractinia</taxon>
        <taxon>Astrocoeniina</taxon>
        <taxon>Acroporidae</taxon>
        <taxon>Acropora</taxon>
    </lineage>
</organism>
<keyword evidence="2" id="KW-1185">Reference proteome</keyword>
<dbReference type="AlphaFoldDB" id="A0AAD9Q0M7"/>
<feature type="non-terminal residue" evidence="1">
    <location>
        <position position="1"/>
    </location>
</feature>
<name>A0AAD9Q0M7_ACRCE</name>
<comment type="caution">
    <text evidence="1">The sequence shown here is derived from an EMBL/GenBank/DDBJ whole genome shotgun (WGS) entry which is preliminary data.</text>
</comment>
<dbReference type="EMBL" id="JARQWQ010000087">
    <property type="protein sequence ID" value="KAK2552463.1"/>
    <property type="molecule type" value="Genomic_DNA"/>
</dbReference>
<sequence length="87" mass="10028">ICELIVKTRSVTATSMEQKPGETFYAQLQEDGKPYRGLIAITRLYLVRELTHLVVLETTPKTIRSLAWCSTVTWNLLNYRLLNTREA</sequence>
<protein>
    <submittedName>
        <fullName evidence="1">Uncharacterized protein</fullName>
    </submittedName>
</protein>
<gene>
    <name evidence="1" type="ORF">P5673_026551</name>
</gene>
<reference evidence="1" key="2">
    <citation type="journal article" date="2023" name="Science">
        <title>Genomic signatures of disease resistance in endangered staghorn corals.</title>
        <authorList>
            <person name="Vollmer S.V."/>
            <person name="Selwyn J.D."/>
            <person name="Despard B.A."/>
            <person name="Roesel C.L."/>
        </authorList>
    </citation>
    <scope>NUCLEOTIDE SEQUENCE</scope>
    <source>
        <strain evidence="1">K2</strain>
    </source>
</reference>
<evidence type="ECO:0000313" key="1">
    <source>
        <dbReference type="EMBL" id="KAK2552463.1"/>
    </source>
</evidence>
<accession>A0AAD9Q0M7</accession>
<evidence type="ECO:0000313" key="2">
    <source>
        <dbReference type="Proteomes" id="UP001249851"/>
    </source>
</evidence>
<proteinExistence type="predicted"/>